<dbReference type="AlphaFoldDB" id="A0A915JJV1"/>
<proteinExistence type="predicted"/>
<evidence type="ECO:0000313" key="2">
    <source>
        <dbReference type="WBParaSite" id="nRc.2.0.1.t26435-RA"/>
    </source>
</evidence>
<accession>A0A915JJV1</accession>
<dbReference type="Proteomes" id="UP000887565">
    <property type="component" value="Unplaced"/>
</dbReference>
<protein>
    <submittedName>
        <fullName evidence="2">Growth hormone receptor</fullName>
    </submittedName>
</protein>
<sequence>YDYKDQYIKGKENACTNFLSQKDDCEKPPILSMEDLATKIFRPKFCPAGAISDANHTVTDILSAQAPPPMENDADVNAITCPMTNKPINQPTLSDPMLSATYYAPPPVEAIVL</sequence>
<evidence type="ECO:0000313" key="1">
    <source>
        <dbReference type="Proteomes" id="UP000887565"/>
    </source>
</evidence>
<name>A0A915JJV1_ROMCU</name>
<dbReference type="WBParaSite" id="nRc.2.0.1.t26435-RA">
    <property type="protein sequence ID" value="nRc.2.0.1.t26435-RA"/>
    <property type="gene ID" value="nRc.2.0.1.g26435"/>
</dbReference>
<reference evidence="2" key="1">
    <citation type="submission" date="2022-11" db="UniProtKB">
        <authorList>
            <consortium name="WormBaseParasite"/>
        </authorList>
    </citation>
    <scope>IDENTIFICATION</scope>
</reference>
<keyword evidence="1" id="KW-1185">Reference proteome</keyword>
<organism evidence="1 2">
    <name type="scientific">Romanomermis culicivorax</name>
    <name type="common">Nematode worm</name>
    <dbReference type="NCBI Taxonomy" id="13658"/>
    <lineage>
        <taxon>Eukaryota</taxon>
        <taxon>Metazoa</taxon>
        <taxon>Ecdysozoa</taxon>
        <taxon>Nematoda</taxon>
        <taxon>Enoplea</taxon>
        <taxon>Dorylaimia</taxon>
        <taxon>Mermithida</taxon>
        <taxon>Mermithoidea</taxon>
        <taxon>Mermithidae</taxon>
        <taxon>Romanomermis</taxon>
    </lineage>
</organism>